<protein>
    <recommendedName>
        <fullName evidence="2">CBM20 domain-containing protein</fullName>
    </recommendedName>
</protein>
<evidence type="ECO:0000313" key="3">
    <source>
        <dbReference type="EMBL" id="KAL3701484.1"/>
    </source>
</evidence>
<dbReference type="Gene3D" id="2.60.40.10">
    <property type="entry name" value="Immunoglobulins"/>
    <property type="match status" value="1"/>
</dbReference>
<dbReference type="PANTHER" id="PTHR15048">
    <property type="entry name" value="STARCH-BINDING DOMAIN-CONTAINING PROTEIN 1"/>
    <property type="match status" value="1"/>
</dbReference>
<dbReference type="InterPro" id="IPR013784">
    <property type="entry name" value="Carb-bd-like_fold"/>
</dbReference>
<comment type="caution">
    <text evidence="3">The sequence shown here is derived from an EMBL/GenBank/DDBJ whole genome shotgun (WGS) entry which is preliminary data.</text>
</comment>
<reference evidence="3 4" key="1">
    <citation type="submission" date="2024-09" db="EMBL/GenBank/DDBJ databases">
        <title>Chromosome-scale assembly of Riccia sorocarpa.</title>
        <authorList>
            <person name="Paukszto L."/>
        </authorList>
    </citation>
    <scope>NUCLEOTIDE SEQUENCE [LARGE SCALE GENOMIC DNA]</scope>
    <source>
        <strain evidence="3">LP-2024</strain>
        <tissue evidence="3">Aerial parts of the thallus</tissue>
    </source>
</reference>
<name>A0ABD3IEG1_9MARC</name>
<evidence type="ECO:0000313" key="4">
    <source>
        <dbReference type="Proteomes" id="UP001633002"/>
    </source>
</evidence>
<proteinExistence type="predicted"/>
<dbReference type="Proteomes" id="UP001633002">
    <property type="component" value="Unassembled WGS sequence"/>
</dbReference>
<feature type="region of interest" description="Disordered" evidence="1">
    <location>
        <begin position="93"/>
        <end position="116"/>
    </location>
</feature>
<feature type="region of interest" description="Disordered" evidence="1">
    <location>
        <begin position="319"/>
        <end position="348"/>
    </location>
</feature>
<dbReference type="EMBL" id="JBJQOH010000001">
    <property type="protein sequence ID" value="KAL3701484.1"/>
    <property type="molecule type" value="Genomic_DNA"/>
</dbReference>
<feature type="region of interest" description="Disordered" evidence="1">
    <location>
        <begin position="230"/>
        <end position="255"/>
    </location>
</feature>
<feature type="compositionally biased region" description="Polar residues" evidence="1">
    <location>
        <begin position="338"/>
        <end position="347"/>
    </location>
</feature>
<dbReference type="FunFam" id="2.60.40.10:FF:000552">
    <property type="entry name" value="Related to glucoamylase"/>
    <property type="match status" value="1"/>
</dbReference>
<accession>A0ABD3IEG1</accession>
<dbReference type="SUPFAM" id="SSF49452">
    <property type="entry name" value="Starch-binding domain-like"/>
    <property type="match status" value="1"/>
</dbReference>
<dbReference type="PANTHER" id="PTHR15048:SF0">
    <property type="entry name" value="STARCH-BINDING DOMAIN-CONTAINING PROTEIN 1"/>
    <property type="match status" value="1"/>
</dbReference>
<dbReference type="InterPro" id="IPR002044">
    <property type="entry name" value="CBM20"/>
</dbReference>
<dbReference type="Pfam" id="PF00686">
    <property type="entry name" value="CBM_20"/>
    <property type="match status" value="1"/>
</dbReference>
<dbReference type="PROSITE" id="PS51166">
    <property type="entry name" value="CBM20"/>
    <property type="match status" value="1"/>
</dbReference>
<gene>
    <name evidence="3" type="ORF">R1sor_019506</name>
</gene>
<keyword evidence="4" id="KW-1185">Reference proteome</keyword>
<dbReference type="InterPro" id="IPR013783">
    <property type="entry name" value="Ig-like_fold"/>
</dbReference>
<dbReference type="SMART" id="SM01065">
    <property type="entry name" value="CBM_2"/>
    <property type="match status" value="1"/>
</dbReference>
<organism evidence="3 4">
    <name type="scientific">Riccia sorocarpa</name>
    <dbReference type="NCBI Taxonomy" id="122646"/>
    <lineage>
        <taxon>Eukaryota</taxon>
        <taxon>Viridiplantae</taxon>
        <taxon>Streptophyta</taxon>
        <taxon>Embryophyta</taxon>
        <taxon>Marchantiophyta</taxon>
        <taxon>Marchantiopsida</taxon>
        <taxon>Marchantiidae</taxon>
        <taxon>Marchantiales</taxon>
        <taxon>Ricciaceae</taxon>
        <taxon>Riccia</taxon>
    </lineage>
</organism>
<feature type="compositionally biased region" description="Polar residues" evidence="1">
    <location>
        <begin position="245"/>
        <end position="255"/>
    </location>
</feature>
<evidence type="ECO:0000259" key="2">
    <source>
        <dbReference type="PROSITE" id="PS51166"/>
    </source>
</evidence>
<dbReference type="CDD" id="cd05467">
    <property type="entry name" value="CBM20"/>
    <property type="match status" value="1"/>
</dbReference>
<feature type="domain" description="CBM20" evidence="2">
    <location>
        <begin position="116"/>
        <end position="217"/>
    </location>
</feature>
<evidence type="ECO:0000256" key="1">
    <source>
        <dbReference type="SAM" id="MobiDB-lite"/>
    </source>
</evidence>
<dbReference type="AlphaFoldDB" id="A0ABD3IEG1"/>
<sequence length="369" mass="39715">MQPLTLTLPGVVCSQLEVRCPIRTSGGFGSVKPMVCRAGFARRRLNAFVQRTGAGQAVVAAARTSKRRSVKATATAEGGTDDVLTLKAEPELEQVGTEPEVAQETASGVANVDEKEDSSPKVNVKFTLQKQCHFGQQFNVVGDIPELGEWDPSRAVPLEWSEEHVWTAQVPIRTGLNVEYKFVMTGRRLELVWQPGENGVFETKDENEFTVSGVWNESDLEDTSVADAVKEPEGTGEIEGVTEENAPSTNGFATGSLDSDLQKVATVAEEAIEGVIATLDEGSKSLDAVEAHTTEEEKENPPETPEIPVVEGVLASAVAEEAGGEKGTSKSEEDDVRSSSSPVSIMQNDFEWSVRTLASLFKGSEKEDE</sequence>